<proteinExistence type="inferred from homology"/>
<reference evidence="11" key="1">
    <citation type="submission" date="2022-12" db="EMBL/GenBank/DDBJ databases">
        <authorList>
            <person name="Petersen C."/>
        </authorList>
    </citation>
    <scope>NUCLEOTIDE SEQUENCE</scope>
    <source>
        <strain evidence="11">IBT 21472</strain>
    </source>
</reference>
<evidence type="ECO:0000256" key="6">
    <source>
        <dbReference type="ARBA" id="ARBA00023004"/>
    </source>
</evidence>
<keyword evidence="6 8" id="KW-0408">Iron</keyword>
<comment type="caution">
    <text evidence="11">The sequence shown here is derived from an EMBL/GenBank/DDBJ whole genome shotgun (WGS) entry which is preliminary data.</text>
</comment>
<evidence type="ECO:0000256" key="9">
    <source>
        <dbReference type="RuleBase" id="RU000461"/>
    </source>
</evidence>
<dbReference type="GO" id="GO:0020037">
    <property type="term" value="F:heme binding"/>
    <property type="evidence" value="ECO:0007669"/>
    <property type="project" value="InterPro"/>
</dbReference>
<dbReference type="PANTHER" id="PTHR24305:SF210">
    <property type="entry name" value="CYTOCHROME P450 MONOOXYGENASE ASQL-RELATED"/>
    <property type="match status" value="1"/>
</dbReference>
<dbReference type="SUPFAM" id="SSF48264">
    <property type="entry name" value="Cytochrome P450"/>
    <property type="match status" value="1"/>
</dbReference>
<accession>A0A9W9U474</accession>
<dbReference type="InterPro" id="IPR002401">
    <property type="entry name" value="Cyt_P450_E_grp-I"/>
</dbReference>
<keyword evidence="10" id="KW-0472">Membrane</keyword>
<evidence type="ECO:0000256" key="1">
    <source>
        <dbReference type="ARBA" id="ARBA00001971"/>
    </source>
</evidence>
<keyword evidence="7 9" id="KW-0503">Monooxygenase</keyword>
<dbReference type="PRINTS" id="PR00385">
    <property type="entry name" value="P450"/>
</dbReference>
<gene>
    <name evidence="11" type="ORF">N7476_006254</name>
</gene>
<evidence type="ECO:0000313" key="12">
    <source>
        <dbReference type="Proteomes" id="UP001147746"/>
    </source>
</evidence>
<dbReference type="Pfam" id="PF00067">
    <property type="entry name" value="p450"/>
    <property type="match status" value="1"/>
</dbReference>
<evidence type="ECO:0000256" key="2">
    <source>
        <dbReference type="ARBA" id="ARBA00010617"/>
    </source>
</evidence>
<dbReference type="InterPro" id="IPR050121">
    <property type="entry name" value="Cytochrome_P450_monoxygenase"/>
</dbReference>
<dbReference type="FunFam" id="1.10.630.10:FF:000047">
    <property type="entry name" value="Cytochrome P450 monooxygenase"/>
    <property type="match status" value="1"/>
</dbReference>
<keyword evidence="12" id="KW-1185">Reference proteome</keyword>
<organism evidence="11 12">
    <name type="scientific">Penicillium atrosanguineum</name>
    <dbReference type="NCBI Taxonomy" id="1132637"/>
    <lineage>
        <taxon>Eukaryota</taxon>
        <taxon>Fungi</taxon>
        <taxon>Dikarya</taxon>
        <taxon>Ascomycota</taxon>
        <taxon>Pezizomycotina</taxon>
        <taxon>Eurotiomycetes</taxon>
        <taxon>Eurotiomycetidae</taxon>
        <taxon>Eurotiales</taxon>
        <taxon>Aspergillaceae</taxon>
        <taxon>Penicillium</taxon>
    </lineage>
</organism>
<dbReference type="Proteomes" id="UP001147746">
    <property type="component" value="Unassembled WGS sequence"/>
</dbReference>
<dbReference type="Gene3D" id="1.10.630.10">
    <property type="entry name" value="Cytochrome P450"/>
    <property type="match status" value="1"/>
</dbReference>
<reference evidence="11" key="2">
    <citation type="journal article" date="2023" name="IMA Fungus">
        <title>Comparative genomic study of the Penicillium genus elucidates a diverse pangenome and 15 lateral gene transfer events.</title>
        <authorList>
            <person name="Petersen C."/>
            <person name="Sorensen T."/>
            <person name="Nielsen M.R."/>
            <person name="Sondergaard T.E."/>
            <person name="Sorensen J.L."/>
            <person name="Fitzpatrick D.A."/>
            <person name="Frisvad J.C."/>
            <person name="Nielsen K.L."/>
        </authorList>
    </citation>
    <scope>NUCLEOTIDE SEQUENCE</scope>
    <source>
        <strain evidence="11">IBT 21472</strain>
    </source>
</reference>
<evidence type="ECO:0000256" key="5">
    <source>
        <dbReference type="ARBA" id="ARBA00023002"/>
    </source>
</evidence>
<dbReference type="GO" id="GO:0005506">
    <property type="term" value="F:iron ion binding"/>
    <property type="evidence" value="ECO:0007669"/>
    <property type="project" value="InterPro"/>
</dbReference>
<dbReference type="InterPro" id="IPR001128">
    <property type="entry name" value="Cyt_P450"/>
</dbReference>
<dbReference type="PRINTS" id="PR00463">
    <property type="entry name" value="EP450I"/>
</dbReference>
<dbReference type="InterPro" id="IPR036396">
    <property type="entry name" value="Cyt_P450_sf"/>
</dbReference>
<evidence type="ECO:0000256" key="4">
    <source>
        <dbReference type="ARBA" id="ARBA00022723"/>
    </source>
</evidence>
<keyword evidence="3 8" id="KW-0349">Heme</keyword>
<dbReference type="GO" id="GO:0016705">
    <property type="term" value="F:oxidoreductase activity, acting on paired donors, with incorporation or reduction of molecular oxygen"/>
    <property type="evidence" value="ECO:0007669"/>
    <property type="project" value="InterPro"/>
</dbReference>
<evidence type="ECO:0000256" key="8">
    <source>
        <dbReference type="PIRSR" id="PIRSR602401-1"/>
    </source>
</evidence>
<dbReference type="EMBL" id="JAPZBO010000005">
    <property type="protein sequence ID" value="KAJ5315947.1"/>
    <property type="molecule type" value="Genomic_DNA"/>
</dbReference>
<keyword evidence="4 8" id="KW-0479">Metal-binding</keyword>
<evidence type="ECO:0000256" key="10">
    <source>
        <dbReference type="SAM" id="Phobius"/>
    </source>
</evidence>
<feature type="binding site" description="axial binding residue" evidence="8">
    <location>
        <position position="453"/>
    </location>
    <ligand>
        <name>heme</name>
        <dbReference type="ChEBI" id="CHEBI:30413"/>
    </ligand>
    <ligandPart>
        <name>Fe</name>
        <dbReference type="ChEBI" id="CHEBI:18248"/>
    </ligandPart>
</feature>
<evidence type="ECO:0000313" key="11">
    <source>
        <dbReference type="EMBL" id="KAJ5315947.1"/>
    </source>
</evidence>
<dbReference type="OrthoDB" id="1470350at2759"/>
<comment type="cofactor">
    <cofactor evidence="1 8">
        <name>heme</name>
        <dbReference type="ChEBI" id="CHEBI:30413"/>
    </cofactor>
</comment>
<keyword evidence="5 9" id="KW-0560">Oxidoreductase</keyword>
<feature type="transmembrane region" description="Helical" evidence="10">
    <location>
        <begin position="306"/>
        <end position="328"/>
    </location>
</feature>
<dbReference type="CDD" id="cd11058">
    <property type="entry name" value="CYP60B-like"/>
    <property type="match status" value="1"/>
</dbReference>
<dbReference type="GO" id="GO:0043386">
    <property type="term" value="P:mycotoxin biosynthetic process"/>
    <property type="evidence" value="ECO:0007669"/>
    <property type="project" value="UniProtKB-ARBA"/>
</dbReference>
<evidence type="ECO:0000256" key="7">
    <source>
        <dbReference type="ARBA" id="ARBA00023033"/>
    </source>
</evidence>
<evidence type="ECO:0008006" key="13">
    <source>
        <dbReference type="Google" id="ProtNLM"/>
    </source>
</evidence>
<feature type="transmembrane region" description="Helical" evidence="10">
    <location>
        <begin position="221"/>
        <end position="242"/>
    </location>
</feature>
<name>A0A9W9U474_9EURO</name>
<sequence length="514" mass="57793">MAPWITPVSSALFWCLSAALLLLLAYAGSIIYELYLSPLSRFPGRKLWAISRIPGQLSVLRGRNHLDVLALHEQYGPVVRISPNELAFNTPQAFRDIYGARPGGCFAKDRSHYLPPANGVDHLVCAVDNALHARQRRLLAHAFSERALRDQEDLIKGYVDTMIAKLRSEMTTKSPRIDIKNWMNYTTFDITGDLMFGESFDCLKDSRLHPWIQLIFDSIKALAIAGVANQFPVLGTIFYALVPKEVKRKAVEHFDLAAQKVDRRLETNMTRPDFISAILQNGLSETKGQYLDGGRIMSRAEIHSNAFILIVAGSETAATLLSGAIFYLCSNPLVMSRLVSEIRSAFTQDNDITFRNAASLAYLAAVIEESLRMHPPFVTSLARVFPPDGSMVDGHYVPGGTIAACHHYASYHSSSNFTFPHAFLPERWLGHDARFEQDKKDVLQPFSLGPRNCLGKNLAYCEIRLIICKLLYHFDLTLCSESTNWTNQKVYFLWDKPPLMVTLKDRFQKTEVSG</sequence>
<evidence type="ECO:0000256" key="3">
    <source>
        <dbReference type="ARBA" id="ARBA00022617"/>
    </source>
</evidence>
<dbReference type="GO" id="GO:0004497">
    <property type="term" value="F:monooxygenase activity"/>
    <property type="evidence" value="ECO:0007669"/>
    <property type="project" value="UniProtKB-KW"/>
</dbReference>
<protein>
    <recommendedName>
        <fullName evidence="13">Cytochrome P450</fullName>
    </recommendedName>
</protein>
<comment type="similarity">
    <text evidence="2 9">Belongs to the cytochrome P450 family.</text>
</comment>
<dbReference type="PANTHER" id="PTHR24305">
    <property type="entry name" value="CYTOCHROME P450"/>
    <property type="match status" value="1"/>
</dbReference>
<dbReference type="InterPro" id="IPR017972">
    <property type="entry name" value="Cyt_P450_CS"/>
</dbReference>
<keyword evidence="10" id="KW-1133">Transmembrane helix</keyword>
<keyword evidence="10" id="KW-0812">Transmembrane</keyword>
<dbReference type="AlphaFoldDB" id="A0A9W9U474"/>
<dbReference type="PROSITE" id="PS00086">
    <property type="entry name" value="CYTOCHROME_P450"/>
    <property type="match status" value="1"/>
</dbReference>